<reference evidence="6 7" key="1">
    <citation type="journal article" date="2016" name="Nat. Commun.">
        <title>Thousands of microbial genomes shed light on interconnected biogeochemical processes in an aquifer system.</title>
        <authorList>
            <person name="Anantharaman K."/>
            <person name="Brown C.T."/>
            <person name="Hug L.A."/>
            <person name="Sharon I."/>
            <person name="Castelle C.J."/>
            <person name="Probst A.J."/>
            <person name="Thomas B.C."/>
            <person name="Singh A."/>
            <person name="Wilkins M.J."/>
            <person name="Karaoz U."/>
            <person name="Brodie E.L."/>
            <person name="Williams K.H."/>
            <person name="Hubbard S.S."/>
            <person name="Banfield J.F."/>
        </authorList>
    </citation>
    <scope>NUCLEOTIDE SEQUENCE [LARGE SCALE GENOMIC DNA]</scope>
</reference>
<evidence type="ECO:0000256" key="3">
    <source>
        <dbReference type="ARBA" id="ARBA00023274"/>
    </source>
</evidence>
<dbReference type="GO" id="GO:1990904">
    <property type="term" value="C:ribonucleoprotein complex"/>
    <property type="evidence" value="ECO:0007669"/>
    <property type="project" value="UniProtKB-KW"/>
</dbReference>
<dbReference type="Gene3D" id="1.10.287.310">
    <property type="match status" value="1"/>
</dbReference>
<dbReference type="InterPro" id="IPR036049">
    <property type="entry name" value="Ribosomal_uL29_sf"/>
</dbReference>
<evidence type="ECO:0000256" key="2">
    <source>
        <dbReference type="ARBA" id="ARBA00022980"/>
    </source>
</evidence>
<organism evidence="6 7">
    <name type="scientific">Candidatus Azambacteria bacterium RBG_16_47_10</name>
    <dbReference type="NCBI Taxonomy" id="1797292"/>
    <lineage>
        <taxon>Bacteria</taxon>
        <taxon>Candidatus Azamiibacteriota</taxon>
    </lineage>
</organism>
<accession>A0A1F5AY09</accession>
<evidence type="ECO:0000256" key="4">
    <source>
        <dbReference type="ARBA" id="ARBA00035204"/>
    </source>
</evidence>
<dbReference type="AlphaFoldDB" id="A0A1F5AY09"/>
<gene>
    <name evidence="5" type="primary">rpmC</name>
    <name evidence="6" type="ORF">A2Z10_00055</name>
</gene>
<dbReference type="HAMAP" id="MF_00374">
    <property type="entry name" value="Ribosomal_uL29"/>
    <property type="match status" value="1"/>
</dbReference>
<dbReference type="Pfam" id="PF00831">
    <property type="entry name" value="Ribosomal_L29"/>
    <property type="match status" value="1"/>
</dbReference>
<keyword evidence="2 5" id="KW-0689">Ribosomal protein</keyword>
<comment type="similarity">
    <text evidence="1 5">Belongs to the universal ribosomal protein uL29 family.</text>
</comment>
<protein>
    <recommendedName>
        <fullName evidence="4 5">Large ribosomal subunit protein uL29</fullName>
    </recommendedName>
</protein>
<evidence type="ECO:0000256" key="1">
    <source>
        <dbReference type="ARBA" id="ARBA00009254"/>
    </source>
</evidence>
<sequence>MKKKTETLHGKSEAELERDLAICEEDLRKLRFDQSFNKLKNVKALGEKKKERARIMTLLRQKQVV</sequence>
<dbReference type="InterPro" id="IPR001854">
    <property type="entry name" value="Ribosomal_uL29"/>
</dbReference>
<dbReference type="Proteomes" id="UP000176639">
    <property type="component" value="Unassembled WGS sequence"/>
</dbReference>
<name>A0A1F5AY09_9BACT</name>
<comment type="caution">
    <text evidence="6">The sequence shown here is derived from an EMBL/GenBank/DDBJ whole genome shotgun (WGS) entry which is preliminary data.</text>
</comment>
<evidence type="ECO:0000256" key="5">
    <source>
        <dbReference type="HAMAP-Rule" id="MF_00374"/>
    </source>
</evidence>
<evidence type="ECO:0000313" key="6">
    <source>
        <dbReference type="EMBL" id="OGD23283.1"/>
    </source>
</evidence>
<dbReference type="GO" id="GO:0003735">
    <property type="term" value="F:structural constituent of ribosome"/>
    <property type="evidence" value="ECO:0007669"/>
    <property type="project" value="InterPro"/>
</dbReference>
<proteinExistence type="inferred from homology"/>
<dbReference type="GO" id="GO:0005840">
    <property type="term" value="C:ribosome"/>
    <property type="evidence" value="ECO:0007669"/>
    <property type="project" value="UniProtKB-KW"/>
</dbReference>
<dbReference type="EMBL" id="MEYI01000046">
    <property type="protein sequence ID" value="OGD23283.1"/>
    <property type="molecule type" value="Genomic_DNA"/>
</dbReference>
<evidence type="ECO:0000313" key="7">
    <source>
        <dbReference type="Proteomes" id="UP000176639"/>
    </source>
</evidence>
<keyword evidence="3 5" id="KW-0687">Ribonucleoprotein</keyword>
<dbReference type="SUPFAM" id="SSF46561">
    <property type="entry name" value="Ribosomal protein L29 (L29p)"/>
    <property type="match status" value="1"/>
</dbReference>
<dbReference type="GO" id="GO:0006412">
    <property type="term" value="P:translation"/>
    <property type="evidence" value="ECO:0007669"/>
    <property type="project" value="UniProtKB-UniRule"/>
</dbReference>
<dbReference type="NCBIfam" id="TIGR00012">
    <property type="entry name" value="L29"/>
    <property type="match status" value="1"/>
</dbReference>